<name>K9UMA1_CHAP6</name>
<sequence length="456" mass="52104">MMALFIKHSSPQASNMPSSTKINTPETSSISRKKYPNEQELISNQPLQNYAPIDLKIINQFFPPDYAATGQLIEELAHNLKSFGKVDVFTSQPSYAFDRDDSPRLESHESLLVRRSQSARFWPQRIRGKAVAGAIFFVRTALHLLRNRDRRELVLLTTAPPFLPILGYLLSHICKIRYVCLLYDLYPDIAIELDVIKKHHLIARLWERFNRLTWKRAAAIIVLSESMKERILAKQPGIERKIVVIPSWVDSEQIFPRLKQDNWFAKEHGLVEPFTVLYSGNMGRCHDMETLFDAVVRLRKTPIRFVFIGSGEKRKDFQHRVDEMGLTNCLFLPYQPRENLPYSLTACDVSIVSISEGMEGLVAPSKLYSALASGRPIVSICPENSYLNEVFAAANCGVSVRNGDSQGLADYLYRLSQNPQLTQELGRSGRDYCRKNYTSEKIAQDYLRLFQSLASH</sequence>
<dbReference type="AlphaFoldDB" id="K9UMA1"/>
<feature type="domain" description="Glycosyl transferase family 1" evidence="3">
    <location>
        <begin position="264"/>
        <end position="430"/>
    </location>
</feature>
<protein>
    <submittedName>
        <fullName evidence="5">Glycosyltransferase</fullName>
    </submittedName>
</protein>
<dbReference type="Pfam" id="PF00534">
    <property type="entry name" value="Glycos_transf_1"/>
    <property type="match status" value="1"/>
</dbReference>
<feature type="domain" description="Glycosyltransferase subfamily 4-like N-terminal" evidence="4">
    <location>
        <begin position="73"/>
        <end position="248"/>
    </location>
</feature>
<evidence type="ECO:0000259" key="3">
    <source>
        <dbReference type="Pfam" id="PF00534"/>
    </source>
</evidence>
<proteinExistence type="predicted"/>
<dbReference type="Proteomes" id="UP000010366">
    <property type="component" value="Chromosome"/>
</dbReference>
<dbReference type="GO" id="GO:0009103">
    <property type="term" value="P:lipopolysaccharide biosynthetic process"/>
    <property type="evidence" value="ECO:0007669"/>
    <property type="project" value="TreeGrafter"/>
</dbReference>
<keyword evidence="1 5" id="KW-0808">Transferase</keyword>
<evidence type="ECO:0000313" key="6">
    <source>
        <dbReference type="Proteomes" id="UP000010366"/>
    </source>
</evidence>
<reference evidence="5 6" key="1">
    <citation type="submission" date="2012-05" db="EMBL/GenBank/DDBJ databases">
        <title>Finished chromosome of genome of Chamaesiphon sp. PCC 6605.</title>
        <authorList>
            <consortium name="US DOE Joint Genome Institute"/>
            <person name="Gugger M."/>
            <person name="Coursin T."/>
            <person name="Rippka R."/>
            <person name="Tandeau De Marsac N."/>
            <person name="Huntemann M."/>
            <person name="Wei C.-L."/>
            <person name="Han J."/>
            <person name="Detter J.C."/>
            <person name="Han C."/>
            <person name="Tapia R."/>
            <person name="Chen A."/>
            <person name="Kyrpides N."/>
            <person name="Mavromatis K."/>
            <person name="Markowitz V."/>
            <person name="Szeto E."/>
            <person name="Ivanova N."/>
            <person name="Pagani I."/>
            <person name="Pati A."/>
            <person name="Goodwin L."/>
            <person name="Nordberg H.P."/>
            <person name="Cantor M.N."/>
            <person name="Hua S.X."/>
            <person name="Woyke T."/>
            <person name="Kerfeld C.A."/>
        </authorList>
    </citation>
    <scope>NUCLEOTIDE SEQUENCE [LARGE SCALE GENOMIC DNA]</scope>
    <source>
        <strain evidence="6">ATCC 27169 / PCC 6605</strain>
    </source>
</reference>
<evidence type="ECO:0000313" key="5">
    <source>
        <dbReference type="EMBL" id="AFY95581.1"/>
    </source>
</evidence>
<dbReference type="CDD" id="cd03794">
    <property type="entry name" value="GT4_WbuB-like"/>
    <property type="match status" value="1"/>
</dbReference>
<feature type="compositionally biased region" description="Polar residues" evidence="2">
    <location>
        <begin position="9"/>
        <end position="30"/>
    </location>
</feature>
<dbReference type="Pfam" id="PF13579">
    <property type="entry name" value="Glyco_trans_4_4"/>
    <property type="match status" value="1"/>
</dbReference>
<keyword evidence="6" id="KW-1185">Reference proteome</keyword>
<dbReference type="PATRIC" id="fig|1173020.3.peg.5330"/>
<dbReference type="EMBL" id="CP003600">
    <property type="protein sequence ID" value="AFY95581.1"/>
    <property type="molecule type" value="Genomic_DNA"/>
</dbReference>
<dbReference type="KEGG" id="cmp:Cha6605_4663"/>
<evidence type="ECO:0000256" key="1">
    <source>
        <dbReference type="ARBA" id="ARBA00022679"/>
    </source>
</evidence>
<accession>K9UMA1</accession>
<dbReference type="eggNOG" id="COG0438">
    <property type="taxonomic scope" value="Bacteria"/>
</dbReference>
<feature type="region of interest" description="Disordered" evidence="2">
    <location>
        <begin position="7"/>
        <end position="34"/>
    </location>
</feature>
<dbReference type="STRING" id="1173020.Cha6605_4663"/>
<gene>
    <name evidence="5" type="ORF">Cha6605_4663</name>
</gene>
<organism evidence="5 6">
    <name type="scientific">Chamaesiphon minutus (strain ATCC 27169 / PCC 6605)</name>
    <dbReference type="NCBI Taxonomy" id="1173020"/>
    <lineage>
        <taxon>Bacteria</taxon>
        <taxon>Bacillati</taxon>
        <taxon>Cyanobacteriota</taxon>
        <taxon>Cyanophyceae</taxon>
        <taxon>Gomontiellales</taxon>
        <taxon>Chamaesiphonaceae</taxon>
        <taxon>Chamaesiphon</taxon>
    </lineage>
</organism>
<dbReference type="PANTHER" id="PTHR46401">
    <property type="entry name" value="GLYCOSYLTRANSFERASE WBBK-RELATED"/>
    <property type="match status" value="1"/>
</dbReference>
<dbReference type="GO" id="GO:0016757">
    <property type="term" value="F:glycosyltransferase activity"/>
    <property type="evidence" value="ECO:0007669"/>
    <property type="project" value="InterPro"/>
</dbReference>
<dbReference type="PANTHER" id="PTHR46401:SF2">
    <property type="entry name" value="GLYCOSYLTRANSFERASE WBBK-RELATED"/>
    <property type="match status" value="1"/>
</dbReference>
<dbReference type="HOGENOM" id="CLU_009583_11_0_3"/>
<evidence type="ECO:0000259" key="4">
    <source>
        <dbReference type="Pfam" id="PF13579"/>
    </source>
</evidence>
<dbReference type="Gene3D" id="3.40.50.2000">
    <property type="entry name" value="Glycogen Phosphorylase B"/>
    <property type="match status" value="2"/>
</dbReference>
<dbReference type="InterPro" id="IPR001296">
    <property type="entry name" value="Glyco_trans_1"/>
</dbReference>
<dbReference type="InterPro" id="IPR028098">
    <property type="entry name" value="Glyco_trans_4-like_N"/>
</dbReference>
<evidence type="ECO:0000256" key="2">
    <source>
        <dbReference type="SAM" id="MobiDB-lite"/>
    </source>
</evidence>
<dbReference type="SUPFAM" id="SSF53756">
    <property type="entry name" value="UDP-Glycosyltransferase/glycogen phosphorylase"/>
    <property type="match status" value="1"/>
</dbReference>